<feature type="domain" description="Thioesterase" evidence="3">
    <location>
        <begin position="41"/>
        <end position="118"/>
    </location>
</feature>
<dbReference type="PANTHER" id="PTHR43240">
    <property type="entry name" value="1,4-DIHYDROXY-2-NAPHTHOYL-COA THIOESTERASE 1"/>
    <property type="match status" value="1"/>
</dbReference>
<accession>A0ABW2K5L2</accession>
<dbReference type="SUPFAM" id="SSF54637">
    <property type="entry name" value="Thioesterase/thiol ester dehydrase-isomerase"/>
    <property type="match status" value="1"/>
</dbReference>
<dbReference type="EMBL" id="JBHTBY010000013">
    <property type="protein sequence ID" value="MFC7322140.1"/>
    <property type="molecule type" value="Genomic_DNA"/>
</dbReference>
<dbReference type="PANTHER" id="PTHR43240:SF5">
    <property type="entry name" value="1,4-DIHYDROXY-2-NAPHTHOYL-COA THIOESTERASE 1"/>
    <property type="match status" value="1"/>
</dbReference>
<comment type="similarity">
    <text evidence="1">Belongs to the thioesterase PaaI family.</text>
</comment>
<evidence type="ECO:0000313" key="4">
    <source>
        <dbReference type="EMBL" id="MFC7322140.1"/>
    </source>
</evidence>
<dbReference type="NCBIfam" id="TIGR00369">
    <property type="entry name" value="unchar_dom_1"/>
    <property type="match status" value="1"/>
</dbReference>
<proteinExistence type="inferred from homology"/>
<dbReference type="RefSeq" id="WP_289216033.1">
    <property type="nucleotide sequence ID" value="NZ_JAPVRC010000004.1"/>
</dbReference>
<organism evidence="4 5">
    <name type="scientific">Halobacillus campisalis</name>
    <dbReference type="NCBI Taxonomy" id="435909"/>
    <lineage>
        <taxon>Bacteria</taxon>
        <taxon>Bacillati</taxon>
        <taxon>Bacillota</taxon>
        <taxon>Bacilli</taxon>
        <taxon>Bacillales</taxon>
        <taxon>Bacillaceae</taxon>
        <taxon>Halobacillus</taxon>
    </lineage>
</organism>
<dbReference type="Proteomes" id="UP001596494">
    <property type="component" value="Unassembled WGS sequence"/>
</dbReference>
<comment type="caution">
    <text evidence="4">The sequence shown here is derived from an EMBL/GenBank/DDBJ whole genome shotgun (WGS) entry which is preliminary data.</text>
</comment>
<dbReference type="InterPro" id="IPR006683">
    <property type="entry name" value="Thioestr_dom"/>
</dbReference>
<dbReference type="InterPro" id="IPR003736">
    <property type="entry name" value="PAAI_dom"/>
</dbReference>
<dbReference type="Pfam" id="PF03061">
    <property type="entry name" value="4HBT"/>
    <property type="match status" value="1"/>
</dbReference>
<dbReference type="Gene3D" id="3.10.129.10">
    <property type="entry name" value="Hotdog Thioesterase"/>
    <property type="match status" value="1"/>
</dbReference>
<evidence type="ECO:0000256" key="2">
    <source>
        <dbReference type="ARBA" id="ARBA00022801"/>
    </source>
</evidence>
<evidence type="ECO:0000259" key="3">
    <source>
        <dbReference type="Pfam" id="PF03061"/>
    </source>
</evidence>
<reference evidence="5" key="1">
    <citation type="journal article" date="2019" name="Int. J. Syst. Evol. Microbiol.">
        <title>The Global Catalogue of Microorganisms (GCM) 10K type strain sequencing project: providing services to taxonomists for standard genome sequencing and annotation.</title>
        <authorList>
            <consortium name="The Broad Institute Genomics Platform"/>
            <consortium name="The Broad Institute Genome Sequencing Center for Infectious Disease"/>
            <person name="Wu L."/>
            <person name="Ma J."/>
        </authorList>
    </citation>
    <scope>NUCLEOTIDE SEQUENCE [LARGE SCALE GENOMIC DNA]</scope>
    <source>
        <strain evidence="5">CCUG 73951</strain>
    </source>
</reference>
<keyword evidence="2" id="KW-0378">Hydrolase</keyword>
<gene>
    <name evidence="4" type="ORF">ACFQMN_14790</name>
</gene>
<dbReference type="CDD" id="cd03443">
    <property type="entry name" value="PaaI_thioesterase"/>
    <property type="match status" value="1"/>
</dbReference>
<keyword evidence="5" id="KW-1185">Reference proteome</keyword>
<evidence type="ECO:0000313" key="5">
    <source>
        <dbReference type="Proteomes" id="UP001596494"/>
    </source>
</evidence>
<name>A0ABW2K5L2_9BACI</name>
<protein>
    <submittedName>
        <fullName evidence="4">Hotdog fold thioesterase</fullName>
    </submittedName>
</protein>
<evidence type="ECO:0000256" key="1">
    <source>
        <dbReference type="ARBA" id="ARBA00008324"/>
    </source>
</evidence>
<dbReference type="InterPro" id="IPR029069">
    <property type="entry name" value="HotDog_dom_sf"/>
</dbReference>
<sequence length="133" mass="14497">MKMELSMKNTLMETLGIEVVSATPQQVTLSMPVDERTHQPMGFLHGGASVALAESAASIASFLNIDARTHQIFGLEINANHMKSVRSGNVYGTAKPFHIGKTTMVWEISIKDEEDRLISISRCTVGVVPLKQA</sequence>